<evidence type="ECO:0000313" key="2">
    <source>
        <dbReference type="Proteomes" id="UP000055024"/>
    </source>
</evidence>
<reference evidence="1 2" key="1">
    <citation type="submission" date="2015-01" db="EMBL/GenBank/DDBJ databases">
        <title>Evolution of Trichinella species and genotypes.</title>
        <authorList>
            <person name="Korhonen P.K."/>
            <person name="Edoardo P."/>
            <person name="Giuseppe L.R."/>
            <person name="Gasser R.B."/>
        </authorList>
    </citation>
    <scope>NUCLEOTIDE SEQUENCE [LARGE SCALE GENOMIC DNA]</scope>
    <source>
        <strain evidence="1">ISS1029</strain>
    </source>
</reference>
<organism evidence="1 2">
    <name type="scientific">Trichinella zimbabwensis</name>
    <dbReference type="NCBI Taxonomy" id="268475"/>
    <lineage>
        <taxon>Eukaryota</taxon>
        <taxon>Metazoa</taxon>
        <taxon>Ecdysozoa</taxon>
        <taxon>Nematoda</taxon>
        <taxon>Enoplea</taxon>
        <taxon>Dorylaimia</taxon>
        <taxon>Trichinellida</taxon>
        <taxon>Trichinellidae</taxon>
        <taxon>Trichinella</taxon>
    </lineage>
</organism>
<dbReference type="EMBL" id="JYDP01004176">
    <property type="protein sequence ID" value="KRY95092.1"/>
    <property type="molecule type" value="Genomic_DNA"/>
</dbReference>
<comment type="caution">
    <text evidence="1">The sequence shown here is derived from an EMBL/GenBank/DDBJ whole genome shotgun (WGS) entry which is preliminary data.</text>
</comment>
<dbReference type="Proteomes" id="UP000055024">
    <property type="component" value="Unassembled WGS sequence"/>
</dbReference>
<accession>A0A0V1G9X5</accession>
<dbReference type="AlphaFoldDB" id="A0A0V1G9X5"/>
<keyword evidence="2" id="KW-1185">Reference proteome</keyword>
<evidence type="ECO:0000313" key="1">
    <source>
        <dbReference type="EMBL" id="KRY95092.1"/>
    </source>
</evidence>
<protein>
    <submittedName>
        <fullName evidence="1">Uncharacterized protein</fullName>
    </submittedName>
</protein>
<name>A0A0V1G9X5_9BILA</name>
<sequence>MGFQIDKQYNIYVPFLGLLLKKSPIHTDLPFFIITYN</sequence>
<proteinExistence type="predicted"/>
<gene>
    <name evidence="1" type="ORF">T11_12699</name>
</gene>